<evidence type="ECO:0000256" key="5">
    <source>
        <dbReference type="ARBA" id="ARBA00022989"/>
    </source>
</evidence>
<evidence type="ECO:0000313" key="11">
    <source>
        <dbReference type="Proteomes" id="UP000786811"/>
    </source>
</evidence>
<keyword evidence="3" id="KW-0677">Repeat</keyword>
<dbReference type="GO" id="GO:0007156">
    <property type="term" value="P:homophilic cell adhesion via plasma membrane adhesion molecules"/>
    <property type="evidence" value="ECO:0007669"/>
    <property type="project" value="InterPro"/>
</dbReference>
<evidence type="ECO:0000256" key="3">
    <source>
        <dbReference type="ARBA" id="ARBA00022737"/>
    </source>
</evidence>
<dbReference type="AlphaFoldDB" id="A0A8J2HE01"/>
<dbReference type="InterPro" id="IPR020894">
    <property type="entry name" value="Cadherin_CS"/>
</dbReference>
<evidence type="ECO:0000256" key="1">
    <source>
        <dbReference type="ARBA" id="ARBA00004167"/>
    </source>
</evidence>
<keyword evidence="6" id="KW-0472">Membrane</keyword>
<evidence type="ECO:0000256" key="7">
    <source>
        <dbReference type="ARBA" id="ARBA00023180"/>
    </source>
</evidence>
<keyword evidence="2" id="KW-0812">Transmembrane</keyword>
<accession>A0A8J2HE01</accession>
<comment type="subcellular location">
    <subcellularLocation>
        <location evidence="1">Membrane</location>
        <topology evidence="1">Single-pass membrane protein</topology>
    </subcellularLocation>
</comment>
<keyword evidence="4 8" id="KW-0106">Calcium</keyword>
<comment type="caution">
    <text evidence="10">The sequence shown here is derived from an EMBL/GenBank/DDBJ whole genome shotgun (WGS) entry which is preliminary data.</text>
</comment>
<evidence type="ECO:0000259" key="9">
    <source>
        <dbReference type="PROSITE" id="PS50268"/>
    </source>
</evidence>
<organism evidence="10 11">
    <name type="scientific">Cotesia congregata</name>
    <name type="common">Parasitoid wasp</name>
    <name type="synonym">Apanteles congregatus</name>
    <dbReference type="NCBI Taxonomy" id="51543"/>
    <lineage>
        <taxon>Eukaryota</taxon>
        <taxon>Metazoa</taxon>
        <taxon>Ecdysozoa</taxon>
        <taxon>Arthropoda</taxon>
        <taxon>Hexapoda</taxon>
        <taxon>Insecta</taxon>
        <taxon>Pterygota</taxon>
        <taxon>Neoptera</taxon>
        <taxon>Endopterygota</taxon>
        <taxon>Hymenoptera</taxon>
        <taxon>Apocrita</taxon>
        <taxon>Ichneumonoidea</taxon>
        <taxon>Braconidae</taxon>
        <taxon>Microgastrinae</taxon>
        <taxon>Cotesia</taxon>
    </lineage>
</organism>
<dbReference type="InterPro" id="IPR002126">
    <property type="entry name" value="Cadherin-like_dom"/>
</dbReference>
<keyword evidence="7" id="KW-0325">Glycoprotein</keyword>
<dbReference type="PANTHER" id="PTHR24028:SF328">
    <property type="entry name" value="CADHERIN-3"/>
    <property type="match status" value="1"/>
</dbReference>
<protein>
    <recommendedName>
        <fullName evidence="9">Cadherin domain-containing protein</fullName>
    </recommendedName>
</protein>
<evidence type="ECO:0000256" key="6">
    <source>
        <dbReference type="ARBA" id="ARBA00023136"/>
    </source>
</evidence>
<dbReference type="PROSITE" id="PS50268">
    <property type="entry name" value="CADHERIN_2"/>
    <property type="match status" value="1"/>
</dbReference>
<reference evidence="10" key="1">
    <citation type="submission" date="2021-04" db="EMBL/GenBank/DDBJ databases">
        <authorList>
            <person name="Chebbi M.A.C M."/>
        </authorList>
    </citation>
    <scope>NUCLEOTIDE SEQUENCE</scope>
</reference>
<evidence type="ECO:0000313" key="10">
    <source>
        <dbReference type="EMBL" id="CAG5090486.1"/>
    </source>
</evidence>
<dbReference type="OrthoDB" id="6379298at2759"/>
<dbReference type="Proteomes" id="UP000786811">
    <property type="component" value="Unassembled WGS sequence"/>
</dbReference>
<dbReference type="SUPFAM" id="SSF49313">
    <property type="entry name" value="Cadherin-like"/>
    <property type="match status" value="1"/>
</dbReference>
<keyword evidence="5" id="KW-1133">Transmembrane helix</keyword>
<dbReference type="InterPro" id="IPR050174">
    <property type="entry name" value="Protocadherin/Cadherin-CA"/>
</dbReference>
<dbReference type="InterPro" id="IPR015919">
    <property type="entry name" value="Cadherin-like_sf"/>
</dbReference>
<evidence type="ECO:0000256" key="8">
    <source>
        <dbReference type="PROSITE-ProRule" id="PRU00043"/>
    </source>
</evidence>
<sequence>MDTLSLILSHIPDESEPLITTFDKGSNYLLGAELKYQNGQWEVCITKKQDYEVQTMRNYENYEDSLTTILEVIDMPDELPKWARLTASETLKEKSTHTFIVTAVDGDIQINAEINYKIQVLDKVNATIIVIIEDINDHEPEILPEMLSITIKEGKYTTLEFEQPVMITDPDLIQATEVANQSHVGRRIVSIDLENLNDEFPIFENNSLTVSIPEDVENNHYICTMLATDRDVNDTVKYSLKTPSI</sequence>
<dbReference type="Gene3D" id="2.60.40.60">
    <property type="entry name" value="Cadherins"/>
    <property type="match status" value="1"/>
</dbReference>
<evidence type="ECO:0000256" key="2">
    <source>
        <dbReference type="ARBA" id="ARBA00022692"/>
    </source>
</evidence>
<gene>
    <name evidence="10" type="ORF">HICCMSTLAB_LOCUS5651</name>
</gene>
<feature type="domain" description="Cadherin" evidence="9">
    <location>
        <begin position="101"/>
        <end position="203"/>
    </location>
</feature>
<dbReference type="EMBL" id="CAJNRD030001119">
    <property type="protein sequence ID" value="CAG5090486.1"/>
    <property type="molecule type" value="Genomic_DNA"/>
</dbReference>
<dbReference type="GO" id="GO:0005886">
    <property type="term" value="C:plasma membrane"/>
    <property type="evidence" value="ECO:0007669"/>
    <property type="project" value="InterPro"/>
</dbReference>
<dbReference type="GO" id="GO:0005509">
    <property type="term" value="F:calcium ion binding"/>
    <property type="evidence" value="ECO:0007669"/>
    <property type="project" value="UniProtKB-UniRule"/>
</dbReference>
<keyword evidence="11" id="KW-1185">Reference proteome</keyword>
<dbReference type="PROSITE" id="PS00232">
    <property type="entry name" value="CADHERIN_1"/>
    <property type="match status" value="1"/>
</dbReference>
<name>A0A8J2HE01_COTCN</name>
<dbReference type="PANTHER" id="PTHR24028">
    <property type="entry name" value="CADHERIN-87A"/>
    <property type="match status" value="1"/>
</dbReference>
<proteinExistence type="predicted"/>
<evidence type="ECO:0000256" key="4">
    <source>
        <dbReference type="ARBA" id="ARBA00022837"/>
    </source>
</evidence>